<reference evidence="13" key="1">
    <citation type="submission" date="2022-01" db="EMBL/GenBank/DDBJ databases">
        <title>Genome Sequence Resource for Two Populations of Ditylenchus destructor, the Migratory Endoparasitic Phytonematode.</title>
        <authorList>
            <person name="Zhang H."/>
            <person name="Lin R."/>
            <person name="Xie B."/>
        </authorList>
    </citation>
    <scope>NUCLEOTIDE SEQUENCE</scope>
    <source>
        <strain evidence="13">BazhouSP</strain>
    </source>
</reference>
<feature type="domain" description="TRAF3-interacting protein 1 C-terminal" evidence="12">
    <location>
        <begin position="425"/>
        <end position="569"/>
    </location>
</feature>
<comment type="subcellular location">
    <subcellularLocation>
        <location evidence="2">Cytoplasm</location>
        <location evidence="2">Cytoskeleton</location>
        <location evidence="2">Cilium axoneme</location>
    </subcellularLocation>
    <subcellularLocation>
        <location evidence="1">Cytoplasm</location>
        <location evidence="1">Cytoskeleton</location>
        <location evidence="1">Cilium basal body</location>
    </subcellularLocation>
</comment>
<dbReference type="EMBL" id="JAKKPZ010000002">
    <property type="protein sequence ID" value="KAI1726534.1"/>
    <property type="molecule type" value="Genomic_DNA"/>
</dbReference>
<gene>
    <name evidence="13" type="ORF">DdX_03256</name>
</gene>
<evidence type="ECO:0000256" key="8">
    <source>
        <dbReference type="ARBA" id="ARBA00043971"/>
    </source>
</evidence>
<keyword evidence="6" id="KW-0206">Cytoskeleton</keyword>
<evidence type="ECO:0000256" key="10">
    <source>
        <dbReference type="SAM" id="MobiDB-lite"/>
    </source>
</evidence>
<dbReference type="PANTHER" id="PTHR31363">
    <property type="entry name" value="TRAF3-INTERACTING PROTEIN 1"/>
    <property type="match status" value="1"/>
</dbReference>
<dbReference type="Pfam" id="PF17749">
    <property type="entry name" value="MIP-T3_C"/>
    <property type="match status" value="1"/>
</dbReference>
<dbReference type="GO" id="GO:0030992">
    <property type="term" value="C:intraciliary transport particle B"/>
    <property type="evidence" value="ECO:0007669"/>
    <property type="project" value="TreeGrafter"/>
</dbReference>
<evidence type="ECO:0000259" key="12">
    <source>
        <dbReference type="Pfam" id="PF17749"/>
    </source>
</evidence>
<dbReference type="FunFam" id="1.10.418.50:FF:000001">
    <property type="entry name" value="TRAF3-interacting protein 1 isoform X1"/>
    <property type="match status" value="1"/>
</dbReference>
<feature type="compositionally biased region" description="Basic and acidic residues" evidence="10">
    <location>
        <begin position="133"/>
        <end position="147"/>
    </location>
</feature>
<name>A0AAD4NCQ7_9BILA</name>
<keyword evidence="14" id="KW-1185">Reference proteome</keyword>
<evidence type="ECO:0000256" key="1">
    <source>
        <dbReference type="ARBA" id="ARBA00004120"/>
    </source>
</evidence>
<accession>A0AAD4NCQ7</accession>
<evidence type="ECO:0000256" key="5">
    <source>
        <dbReference type="ARBA" id="ARBA00023054"/>
    </source>
</evidence>
<dbReference type="GO" id="GO:0070507">
    <property type="term" value="P:regulation of microtubule cytoskeleton organization"/>
    <property type="evidence" value="ECO:0007669"/>
    <property type="project" value="TreeGrafter"/>
</dbReference>
<feature type="compositionally biased region" description="Polar residues" evidence="10">
    <location>
        <begin position="334"/>
        <end position="346"/>
    </location>
</feature>
<dbReference type="GO" id="GO:0048513">
    <property type="term" value="P:animal organ development"/>
    <property type="evidence" value="ECO:0007669"/>
    <property type="project" value="UniProtKB-ARBA"/>
</dbReference>
<keyword evidence="7" id="KW-0966">Cell projection</keyword>
<evidence type="ECO:0000256" key="4">
    <source>
        <dbReference type="ARBA" id="ARBA00022794"/>
    </source>
</evidence>
<evidence type="ECO:0000256" key="6">
    <source>
        <dbReference type="ARBA" id="ARBA00023212"/>
    </source>
</evidence>
<feature type="compositionally biased region" description="Basic and acidic residues" evidence="10">
    <location>
        <begin position="207"/>
        <end position="224"/>
    </location>
</feature>
<evidence type="ECO:0000256" key="7">
    <source>
        <dbReference type="ARBA" id="ARBA00023273"/>
    </source>
</evidence>
<keyword evidence="3" id="KW-0963">Cytoplasm</keyword>
<dbReference type="GO" id="GO:0042073">
    <property type="term" value="P:intraciliary transport"/>
    <property type="evidence" value="ECO:0007669"/>
    <property type="project" value="TreeGrafter"/>
</dbReference>
<feature type="compositionally biased region" description="Basic residues" evidence="10">
    <location>
        <begin position="121"/>
        <end position="132"/>
    </location>
</feature>
<dbReference type="GO" id="GO:0005930">
    <property type="term" value="C:axoneme"/>
    <property type="evidence" value="ECO:0007669"/>
    <property type="project" value="UniProtKB-SubCell"/>
</dbReference>
<evidence type="ECO:0000313" key="13">
    <source>
        <dbReference type="EMBL" id="KAI1726534.1"/>
    </source>
</evidence>
<protein>
    <recommendedName>
        <fullName evidence="9">TRAF3-interacting protein 1</fullName>
    </recommendedName>
</protein>
<evidence type="ECO:0000256" key="3">
    <source>
        <dbReference type="ARBA" id="ARBA00022490"/>
    </source>
</evidence>
<evidence type="ECO:0000256" key="9">
    <source>
        <dbReference type="ARBA" id="ARBA00070492"/>
    </source>
</evidence>
<dbReference type="GO" id="GO:0048731">
    <property type="term" value="P:system development"/>
    <property type="evidence" value="ECO:0007669"/>
    <property type="project" value="UniProtKB-ARBA"/>
</dbReference>
<dbReference type="Gene3D" id="1.10.418.50">
    <property type="entry name" value="Microtubule-binding protein MIP-T3"/>
    <property type="match status" value="1"/>
</dbReference>
<sequence length="570" mass="62418">MYTSRTKELFSSLIQKPPLTDQLLQRPPFKFLHDIVNETVRTTGFLDGVFSRDELDPTKASASRDTKLGFLQKVVDILNVDGSLDDVKPAKIVAGKEPELTNLLLQKLATEAALHLAASKKTSKHKTARAKKTIKEGSEKKSSKEKTPTQQSPAVSSKDVPVKAPSKKSRVPEASSTRSKSKTRKTTKEKTPPKKEESALPTPVDRPISRIQKENRRESPHDRPQVSSAESGRKSAGAPLSSRTLPDRESSGGTSKGGDDSGIADETGAESERHDSERITVSTTSDAQRHDLIGTPSRRKSPEFFDISPSTSNHAPQIEEIPKFTRPTTAAGRPQTSLGRPGTTMTRAPPPKIKKTKVGEIDPMTVSPQPVTAGTAALILEDKSNNKERDTKTAESADQFLIEEDDEVAALEPSDSARAAAINVNQDEHGVLVNRIVENTRELEKHIQSKIDLSEGTDPHESRRIRIEIESIQKAIQTASQNLQPLGRSIEYVADEFDAMLKEIEDSRKATAKHQQMLHEATTESGSSTFALASTLRNLDAEIKDVRQHISSVVATIITNEKKIASLMQI</sequence>
<dbReference type="Proteomes" id="UP001201812">
    <property type="component" value="Unassembled WGS sequence"/>
</dbReference>
<dbReference type="InterPro" id="IPR041476">
    <property type="entry name" value="TRAF3IP1_C"/>
</dbReference>
<evidence type="ECO:0000313" key="14">
    <source>
        <dbReference type="Proteomes" id="UP001201812"/>
    </source>
</evidence>
<evidence type="ECO:0000259" key="11">
    <source>
        <dbReference type="Pfam" id="PF10243"/>
    </source>
</evidence>
<dbReference type="InterPro" id="IPR018799">
    <property type="entry name" value="TRAF3IP1"/>
</dbReference>
<dbReference type="InterPro" id="IPR040468">
    <property type="entry name" value="TRAF3IP1_N"/>
</dbReference>
<dbReference type="GO" id="GO:0036064">
    <property type="term" value="C:ciliary basal body"/>
    <property type="evidence" value="ECO:0007669"/>
    <property type="project" value="TreeGrafter"/>
</dbReference>
<dbReference type="InterPro" id="IPR042576">
    <property type="entry name" value="TRAF3IP1_N_sf"/>
</dbReference>
<dbReference type="GO" id="GO:0008017">
    <property type="term" value="F:microtubule binding"/>
    <property type="evidence" value="ECO:0007669"/>
    <property type="project" value="InterPro"/>
</dbReference>
<feature type="region of interest" description="Disordered" evidence="10">
    <location>
        <begin position="117"/>
        <end position="355"/>
    </location>
</feature>
<keyword evidence="5" id="KW-0175">Coiled coil</keyword>
<dbReference type="PANTHER" id="PTHR31363:SF0">
    <property type="entry name" value="TRAF3-INTERACTING PROTEIN 1"/>
    <property type="match status" value="1"/>
</dbReference>
<organism evidence="13 14">
    <name type="scientific">Ditylenchus destructor</name>
    <dbReference type="NCBI Taxonomy" id="166010"/>
    <lineage>
        <taxon>Eukaryota</taxon>
        <taxon>Metazoa</taxon>
        <taxon>Ecdysozoa</taxon>
        <taxon>Nematoda</taxon>
        <taxon>Chromadorea</taxon>
        <taxon>Rhabditida</taxon>
        <taxon>Tylenchina</taxon>
        <taxon>Tylenchomorpha</taxon>
        <taxon>Sphaerularioidea</taxon>
        <taxon>Anguinidae</taxon>
        <taxon>Anguininae</taxon>
        <taxon>Ditylenchus</taxon>
    </lineage>
</organism>
<feature type="domain" description="TRAF3-interacting protein 1 N-terminal" evidence="11">
    <location>
        <begin position="4"/>
        <end position="113"/>
    </location>
</feature>
<dbReference type="Pfam" id="PF10243">
    <property type="entry name" value="MIP-T3"/>
    <property type="match status" value="1"/>
</dbReference>
<keyword evidence="4" id="KW-0970">Cilium biogenesis/degradation</keyword>
<feature type="compositionally biased region" description="Basic and acidic residues" evidence="10">
    <location>
        <begin position="186"/>
        <end position="198"/>
    </location>
</feature>
<dbReference type="AlphaFoldDB" id="A0AAD4NCQ7"/>
<proteinExistence type="inferred from homology"/>
<dbReference type="GO" id="GO:0060271">
    <property type="term" value="P:cilium assembly"/>
    <property type="evidence" value="ECO:0007669"/>
    <property type="project" value="TreeGrafter"/>
</dbReference>
<comment type="caution">
    <text evidence="13">The sequence shown here is derived from an EMBL/GenBank/DDBJ whole genome shotgun (WGS) entry which is preliminary data.</text>
</comment>
<comment type="similarity">
    <text evidence="8">Belongs to the TRAF3IP1 family.</text>
</comment>
<evidence type="ECO:0000256" key="2">
    <source>
        <dbReference type="ARBA" id="ARBA00004430"/>
    </source>
</evidence>